<accession>A0A2W4QX85</accession>
<organism evidence="2 3">
    <name type="scientific">Candidatus Methylumidiphilus alinenensis</name>
    <dbReference type="NCBI Taxonomy" id="2202197"/>
    <lineage>
        <taxon>Bacteria</taxon>
        <taxon>Pseudomonadati</taxon>
        <taxon>Pseudomonadota</taxon>
        <taxon>Gammaproteobacteria</taxon>
        <taxon>Methylococcales</taxon>
        <taxon>Candidatus Methylumidiphilus</taxon>
    </lineage>
</organism>
<proteinExistence type="predicted"/>
<evidence type="ECO:0000313" key="3">
    <source>
        <dbReference type="Proteomes" id="UP000249396"/>
    </source>
</evidence>
<comment type="caution">
    <text evidence="2">The sequence shown here is derived from an EMBL/GenBank/DDBJ whole genome shotgun (WGS) entry which is preliminary data.</text>
</comment>
<dbReference type="Proteomes" id="UP000249396">
    <property type="component" value="Unassembled WGS sequence"/>
</dbReference>
<gene>
    <name evidence="2" type="ORF">DM484_24335</name>
</gene>
<dbReference type="Gene3D" id="3.30.1450.10">
    <property type="match status" value="1"/>
</dbReference>
<dbReference type="Pfam" id="PF12978">
    <property type="entry name" value="DUF3862"/>
    <property type="match status" value="1"/>
</dbReference>
<dbReference type="InterPro" id="IPR024418">
    <property type="entry name" value="DUF3862"/>
</dbReference>
<evidence type="ECO:0000313" key="2">
    <source>
        <dbReference type="EMBL" id="PZN72548.1"/>
    </source>
</evidence>
<dbReference type="PROSITE" id="PS51257">
    <property type="entry name" value="PROKAR_LIPOPROTEIN"/>
    <property type="match status" value="1"/>
</dbReference>
<dbReference type="AlphaFoldDB" id="A0A2W4QX85"/>
<keyword evidence="1" id="KW-0732">Signal</keyword>
<sequence>MNTFKTSRLFLMVIFAIALFGLLACSKVNKENYDKLKIGMGYDEATALLGEPDQCETLLAFKSCTWGKGPKTITIRLAADKVILFENQGL</sequence>
<protein>
    <submittedName>
        <fullName evidence="2">DUF3862 domain-containing protein</fullName>
    </submittedName>
</protein>
<dbReference type="InterPro" id="IPR037873">
    <property type="entry name" value="BamE-like"/>
</dbReference>
<reference evidence="2 3" key="1">
    <citation type="journal article" date="2018" name="Aquat. Microb. Ecol.">
        <title>Gammaproteobacterial methanotrophs dominate.</title>
        <authorList>
            <person name="Rissanen A.J."/>
            <person name="Saarenheimo J."/>
            <person name="Tiirola M."/>
            <person name="Peura S."/>
            <person name="Aalto S.L."/>
            <person name="Karvinen A."/>
            <person name="Nykanen H."/>
        </authorList>
    </citation>
    <scope>NUCLEOTIDE SEQUENCE [LARGE SCALE GENOMIC DNA]</scope>
    <source>
        <strain evidence="2">AMbin10</strain>
    </source>
</reference>
<evidence type="ECO:0000256" key="1">
    <source>
        <dbReference type="ARBA" id="ARBA00022729"/>
    </source>
</evidence>
<dbReference type="EMBL" id="QJPH01000484">
    <property type="protein sequence ID" value="PZN72548.1"/>
    <property type="molecule type" value="Genomic_DNA"/>
</dbReference>
<name>A0A2W4QX85_9GAMM</name>